<keyword evidence="2" id="KW-1185">Reference proteome</keyword>
<dbReference type="EMBL" id="KZ502450">
    <property type="protein sequence ID" value="PKU78506.1"/>
    <property type="molecule type" value="Genomic_DNA"/>
</dbReference>
<accession>A0A2I0WS76</accession>
<reference evidence="1 2" key="2">
    <citation type="journal article" date="2017" name="Nature">
        <title>The Apostasia genome and the evolution of orchids.</title>
        <authorList>
            <person name="Zhang G.Q."/>
            <person name="Liu K.W."/>
            <person name="Li Z."/>
            <person name="Lohaus R."/>
            <person name="Hsiao Y.Y."/>
            <person name="Niu S.C."/>
            <person name="Wang J.Y."/>
            <person name="Lin Y.C."/>
            <person name="Xu Q."/>
            <person name="Chen L.J."/>
            <person name="Yoshida K."/>
            <person name="Fujiwara S."/>
            <person name="Wang Z.W."/>
            <person name="Zhang Y.Q."/>
            <person name="Mitsuda N."/>
            <person name="Wang M."/>
            <person name="Liu G.H."/>
            <person name="Pecoraro L."/>
            <person name="Huang H.X."/>
            <person name="Xiao X.J."/>
            <person name="Lin M."/>
            <person name="Wu X.Y."/>
            <person name="Wu W.L."/>
            <person name="Chen Y.Y."/>
            <person name="Chang S.B."/>
            <person name="Sakamoto S."/>
            <person name="Ohme-Takagi M."/>
            <person name="Yagi M."/>
            <person name="Zeng S.J."/>
            <person name="Shen C.Y."/>
            <person name="Yeh C.M."/>
            <person name="Luo Y.B."/>
            <person name="Tsai W.C."/>
            <person name="Van de Peer Y."/>
            <person name="Liu Z.J."/>
        </authorList>
    </citation>
    <scope>NUCLEOTIDE SEQUENCE [LARGE SCALE GENOMIC DNA]</scope>
    <source>
        <tissue evidence="1">The whole plant</tissue>
    </source>
</reference>
<gene>
    <name evidence="1" type="ORF">MA16_Dca015787</name>
</gene>
<organism evidence="1 2">
    <name type="scientific">Dendrobium catenatum</name>
    <dbReference type="NCBI Taxonomy" id="906689"/>
    <lineage>
        <taxon>Eukaryota</taxon>
        <taxon>Viridiplantae</taxon>
        <taxon>Streptophyta</taxon>
        <taxon>Embryophyta</taxon>
        <taxon>Tracheophyta</taxon>
        <taxon>Spermatophyta</taxon>
        <taxon>Magnoliopsida</taxon>
        <taxon>Liliopsida</taxon>
        <taxon>Asparagales</taxon>
        <taxon>Orchidaceae</taxon>
        <taxon>Epidendroideae</taxon>
        <taxon>Malaxideae</taxon>
        <taxon>Dendrobiinae</taxon>
        <taxon>Dendrobium</taxon>
    </lineage>
</organism>
<evidence type="ECO:0000313" key="1">
    <source>
        <dbReference type="EMBL" id="PKU78506.1"/>
    </source>
</evidence>
<reference evidence="1 2" key="1">
    <citation type="journal article" date="2016" name="Sci. Rep.">
        <title>The Dendrobium catenatum Lindl. genome sequence provides insights into polysaccharide synthase, floral development and adaptive evolution.</title>
        <authorList>
            <person name="Zhang G.Q."/>
            <person name="Xu Q."/>
            <person name="Bian C."/>
            <person name="Tsai W.C."/>
            <person name="Yeh C.M."/>
            <person name="Liu K.W."/>
            <person name="Yoshida K."/>
            <person name="Zhang L.S."/>
            <person name="Chang S.B."/>
            <person name="Chen F."/>
            <person name="Shi Y."/>
            <person name="Su Y.Y."/>
            <person name="Zhang Y.Q."/>
            <person name="Chen L.J."/>
            <person name="Yin Y."/>
            <person name="Lin M."/>
            <person name="Huang H."/>
            <person name="Deng H."/>
            <person name="Wang Z.W."/>
            <person name="Zhu S.L."/>
            <person name="Zhao X."/>
            <person name="Deng C."/>
            <person name="Niu S.C."/>
            <person name="Huang J."/>
            <person name="Wang M."/>
            <person name="Liu G.H."/>
            <person name="Yang H.J."/>
            <person name="Xiao X.J."/>
            <person name="Hsiao Y.Y."/>
            <person name="Wu W.L."/>
            <person name="Chen Y.Y."/>
            <person name="Mitsuda N."/>
            <person name="Ohme-Takagi M."/>
            <person name="Luo Y.B."/>
            <person name="Van de Peer Y."/>
            <person name="Liu Z.J."/>
        </authorList>
    </citation>
    <scope>NUCLEOTIDE SEQUENCE [LARGE SCALE GENOMIC DNA]</scope>
    <source>
        <tissue evidence="1">The whole plant</tissue>
    </source>
</reference>
<proteinExistence type="predicted"/>
<name>A0A2I0WS76_9ASPA</name>
<sequence length="51" mass="5948">MPQREDKTERNRELCCRAFGCGSSKWQIRSPTLLTRLPGLEFPQTCLFSRC</sequence>
<dbReference type="AlphaFoldDB" id="A0A2I0WS76"/>
<dbReference type="Proteomes" id="UP000233837">
    <property type="component" value="Unassembled WGS sequence"/>
</dbReference>
<protein>
    <submittedName>
        <fullName evidence="1">Uncharacterized protein</fullName>
    </submittedName>
</protein>
<evidence type="ECO:0000313" key="2">
    <source>
        <dbReference type="Proteomes" id="UP000233837"/>
    </source>
</evidence>